<dbReference type="Pfam" id="PF04069">
    <property type="entry name" value="OpuAC"/>
    <property type="match status" value="1"/>
</dbReference>
<dbReference type="RefSeq" id="WP_353423538.1">
    <property type="nucleotide sequence ID" value="NZ_CP117826.1"/>
</dbReference>
<dbReference type="InterPro" id="IPR007210">
    <property type="entry name" value="ABC_Gly_betaine_transp_sub-bd"/>
</dbReference>
<dbReference type="EMBL" id="CP117826">
    <property type="protein sequence ID" value="XCC62424.1"/>
    <property type="molecule type" value="Genomic_DNA"/>
</dbReference>
<sequence length="299" mass="33593">MKRRKWTALLAAVLICGAFILGGCAGTRTDTVRIAAKPMTEQFILSEMIGALIEQDTDLNVEITKGIAGGTGNIHPAMVKGDFDLYPEYTGTAWSDVLKRTEKLTPTEMYEELQEQYKEQFDMEWIGLYGFNNTYTLAVKEEFAEEHNTETFSDLAALAPGMKFGAEYDFYERTDGYEPLCAEYGYQFADTADLDIGLKYQAIGTDEVDVINAFTTDGLLGAYGLKTLKDDKNFFPSYYCGTVVRGELLKIHPELREVLMKMDGLLTDEEMAQLNYRVENNGEDEKTVAVDFLMEKGLL</sequence>
<dbReference type="GO" id="GO:0022857">
    <property type="term" value="F:transmembrane transporter activity"/>
    <property type="evidence" value="ECO:0007669"/>
    <property type="project" value="InterPro"/>
</dbReference>
<dbReference type="SUPFAM" id="SSF53850">
    <property type="entry name" value="Periplasmic binding protein-like II"/>
    <property type="match status" value="1"/>
</dbReference>
<accession>A0AAU8A9B6</accession>
<evidence type="ECO:0000313" key="2">
    <source>
        <dbReference type="EMBL" id="XCC62424.1"/>
    </source>
</evidence>
<organism evidence="2">
    <name type="scientific">Christensenella massiliensis</name>
    <dbReference type="NCBI Taxonomy" id="1805714"/>
    <lineage>
        <taxon>Bacteria</taxon>
        <taxon>Bacillati</taxon>
        <taxon>Bacillota</taxon>
        <taxon>Clostridia</taxon>
        <taxon>Christensenellales</taxon>
        <taxon>Christensenellaceae</taxon>
        <taxon>Christensenella</taxon>
    </lineage>
</organism>
<feature type="domain" description="ABC-type glycine betaine transport system substrate-binding" evidence="1">
    <location>
        <begin position="30"/>
        <end position="293"/>
    </location>
</feature>
<dbReference type="AlphaFoldDB" id="A0AAU8A9B6"/>
<proteinExistence type="predicted"/>
<dbReference type="GO" id="GO:0043190">
    <property type="term" value="C:ATP-binding cassette (ABC) transporter complex"/>
    <property type="evidence" value="ECO:0007669"/>
    <property type="project" value="InterPro"/>
</dbReference>
<gene>
    <name evidence="2" type="ORF">PUP29_00325</name>
</gene>
<reference evidence="2" key="1">
    <citation type="submission" date="2023-02" db="EMBL/GenBank/DDBJ databases">
        <title>Gut commensal Christensenella minuta modulates host metabolism via a new class of secondary bile acids.</title>
        <authorList>
            <person name="Liu C."/>
        </authorList>
    </citation>
    <scope>NUCLEOTIDE SEQUENCE</scope>
    <source>
        <strain evidence="2">CA70</strain>
    </source>
</reference>
<evidence type="ECO:0000259" key="1">
    <source>
        <dbReference type="Pfam" id="PF04069"/>
    </source>
</evidence>
<protein>
    <submittedName>
        <fullName evidence="2">Glycine betaine ABC transporter substrate-binding protein</fullName>
    </submittedName>
</protein>
<name>A0AAU8A9B6_9FIRM</name>
<dbReference type="Gene3D" id="3.40.190.10">
    <property type="entry name" value="Periplasmic binding protein-like II"/>
    <property type="match status" value="1"/>
</dbReference>
<dbReference type="PROSITE" id="PS51257">
    <property type="entry name" value="PROKAR_LIPOPROTEIN"/>
    <property type="match status" value="1"/>
</dbReference>
<dbReference type="Gene3D" id="3.40.190.120">
    <property type="entry name" value="Osmoprotection protein (prox), domain 2"/>
    <property type="match status" value="1"/>
</dbReference>